<dbReference type="SUPFAM" id="SSF144091">
    <property type="entry name" value="Rhomboid-like"/>
    <property type="match status" value="1"/>
</dbReference>
<evidence type="ECO:0000256" key="4">
    <source>
        <dbReference type="ARBA" id="ARBA00023136"/>
    </source>
</evidence>
<dbReference type="GO" id="GO:0016020">
    <property type="term" value="C:membrane"/>
    <property type="evidence" value="ECO:0007669"/>
    <property type="project" value="UniProtKB-SubCell"/>
</dbReference>
<proteinExistence type="predicted"/>
<organism evidence="7 8">
    <name type="scientific">Proteiniphilum saccharofermentans</name>
    <dbReference type="NCBI Taxonomy" id="1642647"/>
    <lineage>
        <taxon>Bacteria</taxon>
        <taxon>Pseudomonadati</taxon>
        <taxon>Bacteroidota</taxon>
        <taxon>Bacteroidia</taxon>
        <taxon>Bacteroidales</taxon>
        <taxon>Dysgonomonadaceae</taxon>
        <taxon>Proteiniphilum</taxon>
    </lineage>
</organism>
<dbReference type="InterPro" id="IPR035952">
    <property type="entry name" value="Rhomboid-like_sf"/>
</dbReference>
<dbReference type="Proteomes" id="UP000187464">
    <property type="component" value="Chromosome I"/>
</dbReference>
<evidence type="ECO:0000256" key="3">
    <source>
        <dbReference type="ARBA" id="ARBA00022989"/>
    </source>
</evidence>
<feature type="domain" description="Peptidase S54 rhomboid" evidence="6">
    <location>
        <begin position="2"/>
        <end position="111"/>
    </location>
</feature>
<keyword evidence="2 5" id="KW-0812">Transmembrane</keyword>
<evidence type="ECO:0000256" key="2">
    <source>
        <dbReference type="ARBA" id="ARBA00022692"/>
    </source>
</evidence>
<feature type="transmembrane region" description="Helical" evidence="5">
    <location>
        <begin position="95"/>
        <end position="114"/>
    </location>
</feature>
<evidence type="ECO:0000313" key="8">
    <source>
        <dbReference type="Proteomes" id="UP000187464"/>
    </source>
</evidence>
<evidence type="ECO:0000313" key="7">
    <source>
        <dbReference type="EMBL" id="SCD21132.1"/>
    </source>
</evidence>
<comment type="subcellular location">
    <subcellularLocation>
        <location evidence="1">Membrane</location>
        <topology evidence="1">Multi-pass membrane protein</topology>
    </subcellularLocation>
</comment>
<dbReference type="AlphaFoldDB" id="A0A1R3T4L3"/>
<dbReference type="InterPro" id="IPR022764">
    <property type="entry name" value="Peptidase_S54_rhomboid_dom"/>
</dbReference>
<dbReference type="Pfam" id="PF01694">
    <property type="entry name" value="Rhomboid"/>
    <property type="match status" value="1"/>
</dbReference>
<keyword evidence="4 5" id="KW-0472">Membrane</keyword>
<dbReference type="Gene3D" id="1.20.1540.10">
    <property type="entry name" value="Rhomboid-like"/>
    <property type="match status" value="1"/>
</dbReference>
<keyword evidence="8" id="KW-1185">Reference proteome</keyword>
<dbReference type="GO" id="GO:0004252">
    <property type="term" value="F:serine-type endopeptidase activity"/>
    <property type="evidence" value="ECO:0007669"/>
    <property type="project" value="InterPro"/>
</dbReference>
<dbReference type="STRING" id="1642647.PSM36_2327"/>
<evidence type="ECO:0000256" key="1">
    <source>
        <dbReference type="ARBA" id="ARBA00004141"/>
    </source>
</evidence>
<keyword evidence="3 5" id="KW-1133">Transmembrane helix</keyword>
<accession>A0A1R3T4L3</accession>
<dbReference type="EMBL" id="LT605205">
    <property type="protein sequence ID" value="SCD21132.1"/>
    <property type="molecule type" value="Genomic_DNA"/>
</dbReference>
<dbReference type="RefSeq" id="WP_076930996.1">
    <property type="nucleotide sequence ID" value="NZ_LT605205.1"/>
</dbReference>
<sequence>MKIGFISFIVLYISSLAISILPSYFKQKNNKPYRGLGASGAVSAIVFAYVLVNPMNFMGIMFIPVMLPAFLFGIIFLLVAFYLDRKQTGRINHSAHISGGIYGLLYMIVVFFTLEDINLPALFLDRIKIDSISDLFYFGI</sequence>
<reference evidence="7 8" key="1">
    <citation type="submission" date="2016-08" db="EMBL/GenBank/DDBJ databases">
        <authorList>
            <person name="Seilhamer J.J."/>
        </authorList>
    </citation>
    <scope>NUCLEOTIDE SEQUENCE [LARGE SCALE GENOMIC DNA]</scope>
    <source>
        <strain evidence="7">M3/6</strain>
    </source>
</reference>
<name>A0A1R3T4L3_9BACT</name>
<feature type="transmembrane region" description="Helical" evidence="5">
    <location>
        <begin position="6"/>
        <end position="25"/>
    </location>
</feature>
<protein>
    <recommendedName>
        <fullName evidence="6">Peptidase S54 rhomboid domain-containing protein</fullName>
    </recommendedName>
</protein>
<evidence type="ECO:0000256" key="5">
    <source>
        <dbReference type="SAM" id="Phobius"/>
    </source>
</evidence>
<dbReference type="KEGG" id="psac:PSM36_2327"/>
<feature type="transmembrane region" description="Helical" evidence="5">
    <location>
        <begin position="32"/>
        <end position="52"/>
    </location>
</feature>
<feature type="transmembrane region" description="Helical" evidence="5">
    <location>
        <begin position="58"/>
        <end position="83"/>
    </location>
</feature>
<gene>
    <name evidence="7" type="ORF">PSM36_2327</name>
</gene>
<evidence type="ECO:0000259" key="6">
    <source>
        <dbReference type="Pfam" id="PF01694"/>
    </source>
</evidence>